<evidence type="ECO:0000256" key="14">
    <source>
        <dbReference type="RuleBase" id="RU366026"/>
    </source>
</evidence>
<dbReference type="GO" id="GO:0009236">
    <property type="term" value="P:cobalamin biosynthetic process"/>
    <property type="evidence" value="ECO:0007669"/>
    <property type="project" value="UniProtKB-UniRule"/>
</dbReference>
<evidence type="ECO:0000256" key="9">
    <source>
        <dbReference type="ARBA" id="ARBA00031529"/>
    </source>
</evidence>
<evidence type="ECO:0000256" key="12">
    <source>
        <dbReference type="ARBA" id="ARBA00048555"/>
    </source>
</evidence>
<keyword evidence="8 14" id="KW-0067">ATP-binding</keyword>
<dbReference type="GO" id="GO:0008817">
    <property type="term" value="F:corrinoid adenosyltransferase activity"/>
    <property type="evidence" value="ECO:0007669"/>
    <property type="project" value="UniProtKB-UniRule"/>
</dbReference>
<dbReference type="InterPro" id="IPR036451">
    <property type="entry name" value="CblAdoTrfase-like_sf"/>
</dbReference>
<accession>A0AAC8ZGW8</accession>
<dbReference type="KEGG" id="lko:ABN16_08680"/>
<evidence type="ECO:0000256" key="7">
    <source>
        <dbReference type="ARBA" id="ARBA00022741"/>
    </source>
</evidence>
<dbReference type="EMBL" id="CP012033">
    <property type="protein sequence ID" value="AKP65067.1"/>
    <property type="molecule type" value="Genomic_DNA"/>
</dbReference>
<protein>
    <recommendedName>
        <fullName evidence="4 14">Corrinoid adenosyltransferase</fullName>
        <ecNumber evidence="3 14">2.5.1.17</ecNumber>
    </recommendedName>
    <alternativeName>
        <fullName evidence="9 14">Cob(II)alamin adenosyltransferase</fullName>
    </alternativeName>
    <alternativeName>
        <fullName evidence="11 14">Cob(II)yrinic acid a,c-diamide adenosyltransferase</fullName>
    </alternativeName>
    <alternativeName>
        <fullName evidence="10 14">Cobinamide/cobalamin adenosyltransferase</fullName>
    </alternativeName>
</protein>
<evidence type="ECO:0000256" key="2">
    <source>
        <dbReference type="ARBA" id="ARBA00007487"/>
    </source>
</evidence>
<evidence type="ECO:0000256" key="15">
    <source>
        <dbReference type="SAM" id="MobiDB-lite"/>
    </source>
</evidence>
<dbReference type="PANTHER" id="PTHR12213">
    <property type="entry name" value="CORRINOID ADENOSYLTRANSFERASE"/>
    <property type="match status" value="1"/>
</dbReference>
<evidence type="ECO:0000313" key="17">
    <source>
        <dbReference type="EMBL" id="AKP65067.1"/>
    </source>
</evidence>
<evidence type="ECO:0000256" key="6">
    <source>
        <dbReference type="ARBA" id="ARBA00022679"/>
    </source>
</evidence>
<comment type="similarity">
    <text evidence="2 14">Belongs to the Cob(I)alamin adenosyltransferase family.</text>
</comment>
<dbReference type="InterPro" id="IPR029499">
    <property type="entry name" value="PduO-typ"/>
</dbReference>
<sequence>MDMKIYTRVGDQGMTKQVSGKMVSKTDAQIVTLGDIDELQSYLGVVVASLKPDQTDLIDELSEVQRKLYVVEADISVKRHQEITPADTTHLEERVDYFIANAPELKEFILPGGSPAGANIHYARTVARRAERSAVALNAEQPLEPAILTYLNRLSDYFFAMARYVNHQDGYEEILSNKEKADRKAARDAKRQAKLNEATD</sequence>
<proteinExistence type="inferred from homology"/>
<comment type="catalytic activity">
    <reaction evidence="12 14">
        <text>2 cob(II)yrinate a,c diamide + reduced [electron-transfer flavoprotein] + 2 ATP = 2 adenosylcob(III)yrinate a,c-diamide + 2 triphosphate + oxidized [electron-transfer flavoprotein] + 3 H(+)</text>
        <dbReference type="Rhea" id="RHEA:11528"/>
        <dbReference type="Rhea" id="RHEA-COMP:10685"/>
        <dbReference type="Rhea" id="RHEA-COMP:10686"/>
        <dbReference type="ChEBI" id="CHEBI:15378"/>
        <dbReference type="ChEBI" id="CHEBI:18036"/>
        <dbReference type="ChEBI" id="CHEBI:30616"/>
        <dbReference type="ChEBI" id="CHEBI:57692"/>
        <dbReference type="ChEBI" id="CHEBI:58307"/>
        <dbReference type="ChEBI" id="CHEBI:58503"/>
        <dbReference type="ChEBI" id="CHEBI:58537"/>
        <dbReference type="EC" id="2.5.1.17"/>
    </reaction>
</comment>
<reference evidence="17 18" key="1">
    <citation type="submission" date="2015-07" db="EMBL/GenBank/DDBJ databases">
        <title>Lactobacillus korensis/26-25/ whole genome sequencing.</title>
        <authorList>
            <person name="Kim M.K."/>
            <person name="Im W.-T."/>
            <person name="Srinivasan S."/>
            <person name="Lee J.-J."/>
        </authorList>
    </citation>
    <scope>NUCLEOTIDE SEQUENCE [LARGE SCALE GENOMIC DNA]</scope>
    <source>
        <strain evidence="17 18">26-25</strain>
    </source>
</reference>
<evidence type="ECO:0000256" key="3">
    <source>
        <dbReference type="ARBA" id="ARBA00012454"/>
    </source>
</evidence>
<dbReference type="SUPFAM" id="SSF89028">
    <property type="entry name" value="Cobalamin adenosyltransferase-like"/>
    <property type="match status" value="1"/>
</dbReference>
<dbReference type="EC" id="2.5.1.17" evidence="3 14"/>
<gene>
    <name evidence="17" type="ORF">ABN16_08680</name>
</gene>
<organism evidence="17 18">
    <name type="scientific">Levilactobacillus koreensis</name>
    <dbReference type="NCBI Taxonomy" id="637971"/>
    <lineage>
        <taxon>Bacteria</taxon>
        <taxon>Bacillati</taxon>
        <taxon>Bacillota</taxon>
        <taxon>Bacilli</taxon>
        <taxon>Lactobacillales</taxon>
        <taxon>Lactobacillaceae</taxon>
        <taxon>Levilactobacillus</taxon>
    </lineage>
</organism>
<evidence type="ECO:0000259" key="16">
    <source>
        <dbReference type="Pfam" id="PF01923"/>
    </source>
</evidence>
<evidence type="ECO:0000256" key="1">
    <source>
        <dbReference type="ARBA" id="ARBA00005121"/>
    </source>
</evidence>
<dbReference type="AlphaFoldDB" id="A0AAC8ZGW8"/>
<dbReference type="PANTHER" id="PTHR12213:SF0">
    <property type="entry name" value="CORRINOID ADENOSYLTRANSFERASE MMAB"/>
    <property type="match status" value="1"/>
</dbReference>
<evidence type="ECO:0000256" key="11">
    <source>
        <dbReference type="ARBA" id="ARBA00033354"/>
    </source>
</evidence>
<evidence type="ECO:0000256" key="8">
    <source>
        <dbReference type="ARBA" id="ARBA00022840"/>
    </source>
</evidence>
<evidence type="ECO:0000256" key="13">
    <source>
        <dbReference type="ARBA" id="ARBA00048692"/>
    </source>
</evidence>
<dbReference type="RefSeq" id="WP_048734981.1">
    <property type="nucleotide sequence ID" value="NZ_CP012033.1"/>
</dbReference>
<evidence type="ECO:0000256" key="10">
    <source>
        <dbReference type="ARBA" id="ARBA00033334"/>
    </source>
</evidence>
<keyword evidence="18" id="KW-1185">Reference proteome</keyword>
<evidence type="ECO:0000313" key="18">
    <source>
        <dbReference type="Proteomes" id="UP000036000"/>
    </source>
</evidence>
<evidence type="ECO:0000256" key="5">
    <source>
        <dbReference type="ARBA" id="ARBA00022573"/>
    </source>
</evidence>
<keyword evidence="6 14" id="KW-0808">Transferase</keyword>
<keyword evidence="7 14" id="KW-0547">Nucleotide-binding</keyword>
<feature type="compositionally biased region" description="Basic and acidic residues" evidence="15">
    <location>
        <begin position="178"/>
        <end position="191"/>
    </location>
</feature>
<dbReference type="Pfam" id="PF01923">
    <property type="entry name" value="Cob_adeno_trans"/>
    <property type="match status" value="1"/>
</dbReference>
<dbReference type="GO" id="GO:0005524">
    <property type="term" value="F:ATP binding"/>
    <property type="evidence" value="ECO:0007669"/>
    <property type="project" value="UniProtKB-UniRule"/>
</dbReference>
<feature type="domain" description="Cobalamin adenosyltransferase-like" evidence="16">
    <location>
        <begin position="5"/>
        <end position="165"/>
    </location>
</feature>
<dbReference type="NCBIfam" id="TIGR00636">
    <property type="entry name" value="PduO_Nterm"/>
    <property type="match status" value="1"/>
</dbReference>
<comment type="pathway">
    <text evidence="1 14">Cofactor biosynthesis; adenosylcobalamin biosynthesis; adenosylcobalamin from cob(II)yrinate a,c-diamide: step 2/7.</text>
</comment>
<dbReference type="Proteomes" id="UP000036000">
    <property type="component" value="Chromosome"/>
</dbReference>
<evidence type="ECO:0000256" key="4">
    <source>
        <dbReference type="ARBA" id="ARBA00020963"/>
    </source>
</evidence>
<dbReference type="Gene3D" id="1.20.1200.10">
    <property type="entry name" value="Cobalamin adenosyltransferase-like"/>
    <property type="match status" value="1"/>
</dbReference>
<name>A0AAC8ZGW8_9LACO</name>
<dbReference type="InterPro" id="IPR016030">
    <property type="entry name" value="CblAdoTrfase-like"/>
</dbReference>
<keyword evidence="5 14" id="KW-0169">Cobalamin biosynthesis</keyword>
<feature type="region of interest" description="Disordered" evidence="15">
    <location>
        <begin position="178"/>
        <end position="200"/>
    </location>
</feature>
<comment type="catalytic activity">
    <reaction evidence="13 14">
        <text>2 cob(II)alamin + reduced [electron-transfer flavoprotein] + 2 ATP = 2 adenosylcob(III)alamin + 2 triphosphate + oxidized [electron-transfer flavoprotein] + 3 H(+)</text>
        <dbReference type="Rhea" id="RHEA:28671"/>
        <dbReference type="Rhea" id="RHEA-COMP:10685"/>
        <dbReference type="Rhea" id="RHEA-COMP:10686"/>
        <dbReference type="ChEBI" id="CHEBI:15378"/>
        <dbReference type="ChEBI" id="CHEBI:16304"/>
        <dbReference type="ChEBI" id="CHEBI:18036"/>
        <dbReference type="ChEBI" id="CHEBI:18408"/>
        <dbReference type="ChEBI" id="CHEBI:30616"/>
        <dbReference type="ChEBI" id="CHEBI:57692"/>
        <dbReference type="ChEBI" id="CHEBI:58307"/>
        <dbReference type="EC" id="2.5.1.17"/>
    </reaction>
</comment>